<name>A0AAC9MV82_NEOTH</name>
<protein>
    <submittedName>
        <fullName evidence="1">Uncharacterized protein</fullName>
    </submittedName>
</protein>
<dbReference type="Proteomes" id="UP000094598">
    <property type="component" value="Chromosome"/>
</dbReference>
<keyword evidence="4" id="KW-1185">Reference proteome</keyword>
<evidence type="ECO:0000313" key="2">
    <source>
        <dbReference type="EMBL" id="TYL12656.1"/>
    </source>
</evidence>
<evidence type="ECO:0000313" key="1">
    <source>
        <dbReference type="EMBL" id="AOQ24555.1"/>
    </source>
</evidence>
<gene>
    <name evidence="1" type="ORF">Maut_02125</name>
    <name evidence="2" type="ORF">MTAT_18980</name>
</gene>
<dbReference type="AlphaFoldDB" id="A0AAC9MV82"/>
<dbReference type="Proteomes" id="UP000322283">
    <property type="component" value="Unassembled WGS sequence"/>
</dbReference>
<evidence type="ECO:0000313" key="4">
    <source>
        <dbReference type="Proteomes" id="UP000322283"/>
    </source>
</evidence>
<accession>A0AAC9MV82</accession>
<organism evidence="1 3">
    <name type="scientific">Neomoorella thermoacetica</name>
    <name type="common">Clostridium thermoaceticum</name>
    <dbReference type="NCBI Taxonomy" id="1525"/>
    <lineage>
        <taxon>Bacteria</taxon>
        <taxon>Bacillati</taxon>
        <taxon>Bacillota</taxon>
        <taxon>Clostridia</taxon>
        <taxon>Neomoorellales</taxon>
        <taxon>Neomoorellaceae</taxon>
        <taxon>Neomoorella</taxon>
    </lineage>
</organism>
<reference evidence="2 4" key="2">
    <citation type="submission" date="2019-05" db="EMBL/GenBank/DDBJ databases">
        <title>Genome sequence of Moorella thermoacetica ATCC 33924.</title>
        <authorList>
            <person name="Poehlein A."/>
            <person name="Bengelsdorf F.R."/>
            <person name="Duerre P."/>
            <person name="Daniel R."/>
        </authorList>
    </citation>
    <scope>NUCLEOTIDE SEQUENCE [LARGE SCALE GENOMIC DNA]</scope>
    <source>
        <strain evidence="2 4">ATCC 33924</strain>
    </source>
</reference>
<proteinExistence type="predicted"/>
<dbReference type="RefSeq" id="WP_069590250.1">
    <property type="nucleotide sequence ID" value="NZ_CP017019.1"/>
</dbReference>
<dbReference type="EMBL" id="VCDX01000006">
    <property type="protein sequence ID" value="TYL12656.1"/>
    <property type="molecule type" value="Genomic_DNA"/>
</dbReference>
<sequence>MFKEGDIINLPDGQLLDLLEDGDFYVNKVEIVTSNTVRFYGKVYSIDGKTKNTTLFAILENDVNKFKSLRELLDAGWLEVVLE</sequence>
<dbReference type="EMBL" id="CP017019">
    <property type="protein sequence ID" value="AOQ24555.1"/>
    <property type="molecule type" value="Genomic_DNA"/>
</dbReference>
<reference evidence="1 3" key="1">
    <citation type="submission" date="2016-08" db="EMBL/GenBank/DDBJ databases">
        <title>Moorella thermoacetica DSM 103132.</title>
        <authorList>
            <person name="Jendresen C.B."/>
            <person name="Redl S.M."/>
            <person name="Jensen T.O."/>
            <person name="Nielsen A.T."/>
        </authorList>
    </citation>
    <scope>NUCLEOTIDE SEQUENCE [LARGE SCALE GENOMIC DNA]</scope>
    <source>
        <strain evidence="1 3">DSM 103132</strain>
    </source>
</reference>
<evidence type="ECO:0000313" key="3">
    <source>
        <dbReference type="Proteomes" id="UP000094598"/>
    </source>
</evidence>